<evidence type="ECO:0000313" key="3">
    <source>
        <dbReference type="Proteomes" id="UP001054902"/>
    </source>
</evidence>
<dbReference type="PANTHER" id="PTHR15492">
    <property type="entry name" value="CYCLIN D1-BINDING PROTEIN 1"/>
    <property type="match status" value="1"/>
</dbReference>
<dbReference type="EMBL" id="BLLK01000045">
    <property type="protein sequence ID" value="GFH51139.1"/>
    <property type="molecule type" value="Genomic_DNA"/>
</dbReference>
<dbReference type="AlphaFoldDB" id="A0AAD3H5Y2"/>
<feature type="domain" description="Cyclin-D1-binding protein 1-like N-terminal" evidence="1">
    <location>
        <begin position="72"/>
        <end position="211"/>
    </location>
</feature>
<gene>
    <name evidence="2" type="ORF">CTEN210_07615</name>
</gene>
<organism evidence="2 3">
    <name type="scientific">Chaetoceros tenuissimus</name>
    <dbReference type="NCBI Taxonomy" id="426638"/>
    <lineage>
        <taxon>Eukaryota</taxon>
        <taxon>Sar</taxon>
        <taxon>Stramenopiles</taxon>
        <taxon>Ochrophyta</taxon>
        <taxon>Bacillariophyta</taxon>
        <taxon>Coscinodiscophyceae</taxon>
        <taxon>Chaetocerotophycidae</taxon>
        <taxon>Chaetocerotales</taxon>
        <taxon>Chaetocerotaceae</taxon>
        <taxon>Chaetoceros</taxon>
    </lineage>
</organism>
<dbReference type="InterPro" id="IPR049317">
    <property type="entry name" value="GCIP-like_N"/>
</dbReference>
<dbReference type="InterPro" id="IPR026907">
    <property type="entry name" value="GCIP-like"/>
</dbReference>
<sequence length="399" mass="44145">MPSNKKSSKSKAKAANRNLNNETVVVLKRLLSAIKELDNKGKNQTITPPNVAIPINHYRDITPELEGAYKMLEDGANLIKNVSTKYTLLGKINVEDGSKYTTELRQASELISTSAFLVHQPNVGCALATRTVIKQKCSSILNSVIALVESFVSLKALDGNVGAQLTGAVWSACDQVLENFPKGNRTCMRREMFTWVRDCNDTMEEFQELIDLSTNGEDDTESEVNDEDQYSSKELDVAKASLALIKCSRGIINLSMKASECAGAELSELEKKLQSEDHSDDEESKKVIKMRKLSNLQWINNLHETCRLVGEGMTNLGCVMYPPLNVSDAVEWTDTEIGAQASEQTKCLLEAAHMIDNPILGDDPKTIVMNDEVKEMCSKLISAIEHRSKEVQEGIKTLL</sequence>
<dbReference type="GO" id="GO:0005634">
    <property type="term" value="C:nucleus"/>
    <property type="evidence" value="ECO:0007669"/>
    <property type="project" value="TreeGrafter"/>
</dbReference>
<name>A0AAD3H5Y2_9STRA</name>
<evidence type="ECO:0000313" key="2">
    <source>
        <dbReference type="EMBL" id="GFH51139.1"/>
    </source>
</evidence>
<proteinExistence type="predicted"/>
<dbReference type="PANTHER" id="PTHR15492:SF1">
    <property type="entry name" value="CYCLIN-D1-BINDING PROTEIN 1"/>
    <property type="match status" value="1"/>
</dbReference>
<reference evidence="2 3" key="1">
    <citation type="journal article" date="2021" name="Sci. Rep.">
        <title>The genome of the diatom Chaetoceros tenuissimus carries an ancient integrated fragment of an extant virus.</title>
        <authorList>
            <person name="Hongo Y."/>
            <person name="Kimura K."/>
            <person name="Takaki Y."/>
            <person name="Yoshida Y."/>
            <person name="Baba S."/>
            <person name="Kobayashi G."/>
            <person name="Nagasaki K."/>
            <person name="Hano T."/>
            <person name="Tomaru Y."/>
        </authorList>
    </citation>
    <scope>NUCLEOTIDE SEQUENCE [LARGE SCALE GENOMIC DNA]</scope>
    <source>
        <strain evidence="2 3">NIES-3715</strain>
    </source>
</reference>
<keyword evidence="3" id="KW-1185">Reference proteome</keyword>
<dbReference type="Proteomes" id="UP001054902">
    <property type="component" value="Unassembled WGS sequence"/>
</dbReference>
<accession>A0AAD3H5Y2</accession>
<protein>
    <recommendedName>
        <fullName evidence="1">Cyclin-D1-binding protein 1-like N-terminal domain-containing protein</fullName>
    </recommendedName>
</protein>
<dbReference type="Pfam" id="PF13324">
    <property type="entry name" value="GCIP_N"/>
    <property type="match status" value="1"/>
</dbReference>
<evidence type="ECO:0000259" key="1">
    <source>
        <dbReference type="Pfam" id="PF13324"/>
    </source>
</evidence>
<dbReference type="Gene3D" id="1.20.1410.10">
    <property type="entry name" value="I/LWEQ domain"/>
    <property type="match status" value="1"/>
</dbReference>
<comment type="caution">
    <text evidence="2">The sequence shown here is derived from an EMBL/GenBank/DDBJ whole genome shotgun (WGS) entry which is preliminary data.</text>
</comment>